<gene>
    <name evidence="1" type="ORF">BU24DRAFT_121156</name>
</gene>
<dbReference type="GeneID" id="54278294"/>
<name>A0A6A5Y1Q6_9PLEO</name>
<proteinExistence type="predicted"/>
<organism evidence="1 2">
    <name type="scientific">Aaosphaeria arxii CBS 175.79</name>
    <dbReference type="NCBI Taxonomy" id="1450172"/>
    <lineage>
        <taxon>Eukaryota</taxon>
        <taxon>Fungi</taxon>
        <taxon>Dikarya</taxon>
        <taxon>Ascomycota</taxon>
        <taxon>Pezizomycotina</taxon>
        <taxon>Dothideomycetes</taxon>
        <taxon>Pleosporomycetidae</taxon>
        <taxon>Pleosporales</taxon>
        <taxon>Pleosporales incertae sedis</taxon>
        <taxon>Aaosphaeria</taxon>
    </lineage>
</organism>
<reference evidence="1" key="1">
    <citation type="journal article" date="2020" name="Stud. Mycol.">
        <title>101 Dothideomycetes genomes: a test case for predicting lifestyles and emergence of pathogens.</title>
        <authorList>
            <person name="Haridas S."/>
            <person name="Albert R."/>
            <person name="Binder M."/>
            <person name="Bloem J."/>
            <person name="Labutti K."/>
            <person name="Salamov A."/>
            <person name="Andreopoulos B."/>
            <person name="Baker S."/>
            <person name="Barry K."/>
            <person name="Bills G."/>
            <person name="Bluhm B."/>
            <person name="Cannon C."/>
            <person name="Castanera R."/>
            <person name="Culley D."/>
            <person name="Daum C."/>
            <person name="Ezra D."/>
            <person name="Gonzalez J."/>
            <person name="Henrissat B."/>
            <person name="Kuo A."/>
            <person name="Liang C."/>
            <person name="Lipzen A."/>
            <person name="Lutzoni F."/>
            <person name="Magnuson J."/>
            <person name="Mondo S."/>
            <person name="Nolan M."/>
            <person name="Ohm R."/>
            <person name="Pangilinan J."/>
            <person name="Park H.-J."/>
            <person name="Ramirez L."/>
            <person name="Alfaro M."/>
            <person name="Sun H."/>
            <person name="Tritt A."/>
            <person name="Yoshinaga Y."/>
            <person name="Zwiers L.-H."/>
            <person name="Turgeon B."/>
            <person name="Goodwin S."/>
            <person name="Spatafora J."/>
            <person name="Crous P."/>
            <person name="Grigoriev I."/>
        </authorList>
    </citation>
    <scope>NUCLEOTIDE SEQUENCE</scope>
    <source>
        <strain evidence="1">CBS 175.79</strain>
    </source>
</reference>
<keyword evidence="2" id="KW-1185">Reference proteome</keyword>
<dbReference type="AlphaFoldDB" id="A0A6A5Y1Q6"/>
<dbReference type="RefSeq" id="XP_033387834.1">
    <property type="nucleotide sequence ID" value="XM_033520897.1"/>
</dbReference>
<accession>A0A6A5Y1Q6</accession>
<dbReference type="Proteomes" id="UP000799778">
    <property type="component" value="Unassembled WGS sequence"/>
</dbReference>
<sequence>MVISEDRGKKSGTEIEVGPTFIHVTLPPYQSSMQTNCLVPSSSRSHTRTIDMATRRPHTKSRLGCEQCKTRRVKVRKVPGTFTLAR</sequence>
<dbReference type="OrthoDB" id="416217at2759"/>
<protein>
    <submittedName>
        <fullName evidence="1">Uncharacterized protein</fullName>
    </submittedName>
</protein>
<dbReference type="EMBL" id="ML978067">
    <property type="protein sequence ID" value="KAF2019495.1"/>
    <property type="molecule type" value="Genomic_DNA"/>
</dbReference>
<evidence type="ECO:0000313" key="1">
    <source>
        <dbReference type="EMBL" id="KAF2019495.1"/>
    </source>
</evidence>
<evidence type="ECO:0000313" key="2">
    <source>
        <dbReference type="Proteomes" id="UP000799778"/>
    </source>
</evidence>